<proteinExistence type="predicted"/>
<feature type="signal peptide" evidence="1">
    <location>
        <begin position="1"/>
        <end position="23"/>
    </location>
</feature>
<dbReference type="AlphaFoldDB" id="A0A2U8P6Z5"/>
<dbReference type="EMBL" id="CP029425">
    <property type="protein sequence ID" value="AWL93448.1"/>
    <property type="molecule type" value="Genomic_DNA"/>
</dbReference>
<organism evidence="2 3">
    <name type="scientific">Bradyrhizobium ottawaense</name>
    <dbReference type="NCBI Taxonomy" id="931866"/>
    <lineage>
        <taxon>Bacteria</taxon>
        <taxon>Pseudomonadati</taxon>
        <taxon>Pseudomonadota</taxon>
        <taxon>Alphaproteobacteria</taxon>
        <taxon>Hyphomicrobiales</taxon>
        <taxon>Nitrobacteraceae</taxon>
        <taxon>Bradyrhizobium</taxon>
    </lineage>
</organism>
<evidence type="ECO:0000313" key="3">
    <source>
        <dbReference type="Proteomes" id="UP000215703"/>
    </source>
</evidence>
<reference evidence="2 3" key="1">
    <citation type="journal article" date="2014" name="Int. J. Syst. Evol. Microbiol.">
        <title>Bradyrhizobium ottawaense sp. nov., a symbiotic nitrogen fixing bacterium from root nodules of soybeans in Canada.</title>
        <authorList>
            <person name="Yu X."/>
            <person name="Cloutier S."/>
            <person name="Tambong J.T."/>
            <person name="Bromfield E.S."/>
        </authorList>
    </citation>
    <scope>NUCLEOTIDE SEQUENCE [LARGE SCALE GENOMIC DNA]</scope>
    <source>
        <strain evidence="2 3">OO99</strain>
    </source>
</reference>
<feature type="chain" id="PRO_5015884732" description="Homogentisate 1,2-dioxygenase" evidence="1">
    <location>
        <begin position="24"/>
        <end position="171"/>
    </location>
</feature>
<reference evidence="2 3" key="2">
    <citation type="journal article" date="2017" name="Syst. Appl. Microbiol.">
        <title>Soybeans inoculated with root zone soils of Canadian native legumes harbour diverse and novel Bradyrhizobium spp. that possess agricultural potential.</title>
        <authorList>
            <person name="Bromfield E.S.P."/>
            <person name="Cloutier S."/>
            <person name="Tambong J.T."/>
            <person name="Tran Thi T.V."/>
        </authorList>
    </citation>
    <scope>NUCLEOTIDE SEQUENCE [LARGE SCALE GENOMIC DNA]</scope>
    <source>
        <strain evidence="2 3">OO99</strain>
    </source>
</reference>
<evidence type="ECO:0000256" key="1">
    <source>
        <dbReference type="SAM" id="SignalP"/>
    </source>
</evidence>
<sequence>MGFHMRVLAFLAALSFSATSALAAEEPSGCDKFKWPIERERAALTAPDRATLASGSEQASLPSSAITLGLAASSEAKLPTPPERAPKDGTFAGFTSIKSAKPGLYTISLSTGAWIDVVEDGHVLKPLVFSGATDCGGIRKTVKYELSAQPFVLQISGAKEDAVAIAILPVQ</sequence>
<accession>A0A2U8P6Z5</accession>
<dbReference type="Proteomes" id="UP000215703">
    <property type="component" value="Chromosome"/>
</dbReference>
<evidence type="ECO:0000313" key="2">
    <source>
        <dbReference type="EMBL" id="AWL93448.1"/>
    </source>
</evidence>
<keyword evidence="1" id="KW-0732">Signal</keyword>
<gene>
    <name evidence="2" type="ORF">CIT37_15715</name>
</gene>
<evidence type="ECO:0008006" key="4">
    <source>
        <dbReference type="Google" id="ProtNLM"/>
    </source>
</evidence>
<dbReference type="KEGG" id="bot:CIT37_15715"/>
<name>A0A2U8P6Z5_9BRAD</name>
<protein>
    <recommendedName>
        <fullName evidence="4">Homogentisate 1,2-dioxygenase</fullName>
    </recommendedName>
</protein>